<dbReference type="InterPro" id="IPR007420">
    <property type="entry name" value="DUF465"/>
</dbReference>
<gene>
    <name evidence="1" type="ORF">P3W24_07730</name>
</gene>
<comment type="caution">
    <text evidence="1">The sequence shown here is derived from an EMBL/GenBank/DDBJ whole genome shotgun (WGS) entry which is preliminary data.</text>
</comment>
<dbReference type="Pfam" id="PF04325">
    <property type="entry name" value="DUF465"/>
    <property type="match status" value="1"/>
</dbReference>
<name>A0ABT6B9Q1_9GAMM</name>
<evidence type="ECO:0000313" key="1">
    <source>
        <dbReference type="EMBL" id="MDF4024848.1"/>
    </source>
</evidence>
<proteinExistence type="predicted"/>
<protein>
    <submittedName>
        <fullName evidence="1">YdcH family protein</fullName>
    </submittedName>
</protein>
<dbReference type="Proteomes" id="UP001528850">
    <property type="component" value="Unassembled WGS sequence"/>
</dbReference>
<evidence type="ECO:0000313" key="2">
    <source>
        <dbReference type="Proteomes" id="UP001528850"/>
    </source>
</evidence>
<sequence>MTMFENQQRDDVQNFIGTDKDIRRLYFRHQELNDKLDNAGRGCLPLSDDELVRLKHEKLQAKKQLQHRWEQWQASRHH</sequence>
<dbReference type="InterPro" id="IPR038444">
    <property type="entry name" value="DUF465_sf"/>
</dbReference>
<organism evidence="1 2">
    <name type="scientific">Luteibacter sahnii</name>
    <dbReference type="NCBI Taxonomy" id="3021977"/>
    <lineage>
        <taxon>Bacteria</taxon>
        <taxon>Pseudomonadati</taxon>
        <taxon>Pseudomonadota</taxon>
        <taxon>Gammaproteobacteria</taxon>
        <taxon>Lysobacterales</taxon>
        <taxon>Rhodanobacteraceae</taxon>
        <taxon>Luteibacter</taxon>
    </lineage>
</organism>
<dbReference type="Gene3D" id="6.10.280.50">
    <property type="match status" value="1"/>
</dbReference>
<dbReference type="EMBL" id="JARJJS010000002">
    <property type="protein sequence ID" value="MDF4024848.1"/>
    <property type="molecule type" value="Genomic_DNA"/>
</dbReference>
<accession>A0ABT6B9Q1</accession>
<keyword evidence="2" id="KW-1185">Reference proteome</keyword>
<reference evidence="1 2" key="1">
    <citation type="journal article" date="2024" name="Curr. Microbiol.">
        <title>Luteibacter sahnii sp. nov., A Novel Yellow-Colored Xanthomonadin Pigment Producing Probiotic Bacterium from Healthy Rice Seed Microbiome.</title>
        <authorList>
            <person name="Jaiswal G."/>
            <person name="Rana R."/>
            <person name="Nayak P.K."/>
            <person name="Chouhan R."/>
            <person name="Gandhi S.G."/>
            <person name="Patel H.K."/>
            <person name="Patil P.B."/>
        </authorList>
    </citation>
    <scope>NUCLEOTIDE SEQUENCE [LARGE SCALE GENOMIC DNA]</scope>
    <source>
        <strain evidence="1 2">PPL201</strain>
    </source>
</reference>